<comment type="caution">
    <text evidence="7">The sequence shown here is derived from an EMBL/GenBank/DDBJ whole genome shotgun (WGS) entry which is preliminary data.</text>
</comment>
<feature type="transmembrane region" description="Helical" evidence="5">
    <location>
        <begin position="209"/>
        <end position="233"/>
    </location>
</feature>
<keyword evidence="2 5" id="KW-0812">Transmembrane</keyword>
<dbReference type="InterPro" id="IPR050367">
    <property type="entry name" value="APC_superfamily"/>
</dbReference>
<feature type="transmembrane region" description="Helical" evidence="5">
    <location>
        <begin position="140"/>
        <end position="161"/>
    </location>
</feature>
<accession>A0A544U9F2</accession>
<evidence type="ECO:0000256" key="2">
    <source>
        <dbReference type="ARBA" id="ARBA00022692"/>
    </source>
</evidence>
<evidence type="ECO:0000259" key="6">
    <source>
        <dbReference type="Pfam" id="PF00324"/>
    </source>
</evidence>
<keyword evidence="4 5" id="KW-0472">Membrane</keyword>
<dbReference type="PANTHER" id="PTHR42770">
    <property type="entry name" value="AMINO ACID TRANSPORTER-RELATED"/>
    <property type="match status" value="1"/>
</dbReference>
<dbReference type="Pfam" id="PF00324">
    <property type="entry name" value="AA_permease"/>
    <property type="match status" value="1"/>
</dbReference>
<dbReference type="GO" id="GO:0055085">
    <property type="term" value="P:transmembrane transport"/>
    <property type="evidence" value="ECO:0007669"/>
    <property type="project" value="InterPro"/>
</dbReference>
<reference evidence="7 8" key="1">
    <citation type="submission" date="2018-03" db="EMBL/GenBank/DDBJ databases">
        <title>Aerobic endospore-forming bacteria genome sequencing and assembly.</title>
        <authorList>
            <person name="Cavalcante D.A."/>
            <person name="Driks A."/>
            <person name="Putonti C."/>
            <person name="De-Souza M.T."/>
        </authorList>
    </citation>
    <scope>NUCLEOTIDE SEQUENCE [LARGE SCALE GENOMIC DNA]</scope>
    <source>
        <strain evidence="7 8">SDF0037</strain>
    </source>
</reference>
<gene>
    <name evidence="7" type="ORF">C7Y47_20185</name>
</gene>
<evidence type="ECO:0000256" key="5">
    <source>
        <dbReference type="SAM" id="Phobius"/>
    </source>
</evidence>
<keyword evidence="3 5" id="KW-1133">Transmembrane helix</keyword>
<dbReference type="OrthoDB" id="9762947at2"/>
<evidence type="ECO:0000256" key="3">
    <source>
        <dbReference type="ARBA" id="ARBA00022989"/>
    </source>
</evidence>
<dbReference type="Proteomes" id="UP000317944">
    <property type="component" value="Unassembled WGS sequence"/>
</dbReference>
<dbReference type="PANTHER" id="PTHR42770:SF16">
    <property type="entry name" value="AMINO ACID PERMEASE"/>
    <property type="match status" value="1"/>
</dbReference>
<dbReference type="Gene3D" id="1.20.1740.10">
    <property type="entry name" value="Amino acid/polyamine transporter I"/>
    <property type="match status" value="1"/>
</dbReference>
<dbReference type="InterPro" id="IPR004841">
    <property type="entry name" value="AA-permease/SLC12A_dom"/>
</dbReference>
<feature type="domain" description="Amino acid permease/ SLC12A" evidence="6">
    <location>
        <begin position="47"/>
        <end position="424"/>
    </location>
</feature>
<feature type="transmembrane region" description="Helical" evidence="5">
    <location>
        <begin position="245"/>
        <end position="274"/>
    </location>
</feature>
<feature type="transmembrane region" description="Helical" evidence="5">
    <location>
        <begin position="33"/>
        <end position="56"/>
    </location>
</feature>
<feature type="transmembrane region" description="Helical" evidence="5">
    <location>
        <begin position="168"/>
        <end position="189"/>
    </location>
</feature>
<feature type="transmembrane region" description="Helical" evidence="5">
    <location>
        <begin position="104"/>
        <end position="128"/>
    </location>
</feature>
<feature type="transmembrane region" description="Helical" evidence="5">
    <location>
        <begin position="62"/>
        <end position="83"/>
    </location>
</feature>
<dbReference type="EMBL" id="SADV01000024">
    <property type="protein sequence ID" value="TQR28745.1"/>
    <property type="molecule type" value="Genomic_DNA"/>
</dbReference>
<organism evidence="7 8">
    <name type="scientific">Lysinibacillus sphaericus</name>
    <name type="common">Bacillus sphaericus</name>
    <dbReference type="NCBI Taxonomy" id="1421"/>
    <lineage>
        <taxon>Bacteria</taxon>
        <taxon>Bacillati</taxon>
        <taxon>Bacillota</taxon>
        <taxon>Bacilli</taxon>
        <taxon>Bacillales</taxon>
        <taxon>Bacillaceae</taxon>
        <taxon>Lysinibacillus</taxon>
    </lineage>
</organism>
<dbReference type="PIRSF" id="PIRSF006060">
    <property type="entry name" value="AA_transporter"/>
    <property type="match status" value="1"/>
</dbReference>
<feature type="transmembrane region" description="Helical" evidence="5">
    <location>
        <begin position="346"/>
        <end position="365"/>
    </location>
</feature>
<feature type="transmembrane region" description="Helical" evidence="5">
    <location>
        <begin position="371"/>
        <end position="393"/>
    </location>
</feature>
<evidence type="ECO:0000313" key="7">
    <source>
        <dbReference type="EMBL" id="TQR28745.1"/>
    </source>
</evidence>
<evidence type="ECO:0000256" key="1">
    <source>
        <dbReference type="ARBA" id="ARBA00004141"/>
    </source>
</evidence>
<protein>
    <submittedName>
        <fullName evidence="7">APC family permease</fullName>
    </submittedName>
</protein>
<sequence>MGVGIIETQKSRENIQILSDGQSLKRSLKMRDLVIFGLGFMAPVAAMSMFGIITLVSQGHSVLSYVLGFVAMLFTAYSFGKMVEAYPVAGSTYTYAHQALHPKIGFIAGWGMLLDYLLIPMLTFLISASFANALVPSIPVWGWVLIFAIPITFVNIIGIDIATKLNSVLVLFMIIAVIAFVFSASHFIITGDLSFINYKAIYDGDTFSIGAVIGGAAIVIVAYLGFDAITTLAEETNVEGNKIGLAIMFTCVIQTVFYVSVTYLAVILVGNYLAIDNPDTAFFNVLEKIGGGFLQTYITLTIIASGIASALASQSASSRLLLGMGRDNVIPQKFFSFIHSKYKTPINNILLMSIIGIIGAVSLNLQIVSDLVAFGGLLGFAFVNICVINHYYLKNKQKNIVKYLIIPLIGMSVCLYILWGLSTAGKMVGFIWMGIGVCYLAIRSMYSKESKKLITDIEGQNIS</sequence>
<feature type="transmembrane region" description="Helical" evidence="5">
    <location>
        <begin position="425"/>
        <end position="442"/>
    </location>
</feature>
<dbReference type="AlphaFoldDB" id="A0A544U9F2"/>
<proteinExistence type="predicted"/>
<feature type="transmembrane region" description="Helical" evidence="5">
    <location>
        <begin position="294"/>
        <end position="312"/>
    </location>
</feature>
<dbReference type="GO" id="GO:0016020">
    <property type="term" value="C:membrane"/>
    <property type="evidence" value="ECO:0007669"/>
    <property type="project" value="UniProtKB-SubCell"/>
</dbReference>
<comment type="subcellular location">
    <subcellularLocation>
        <location evidence="1">Membrane</location>
        <topology evidence="1">Multi-pass membrane protein</topology>
    </subcellularLocation>
</comment>
<evidence type="ECO:0000313" key="8">
    <source>
        <dbReference type="Proteomes" id="UP000317944"/>
    </source>
</evidence>
<name>A0A544U9F2_LYSSH</name>
<evidence type="ECO:0000256" key="4">
    <source>
        <dbReference type="ARBA" id="ARBA00023136"/>
    </source>
</evidence>
<feature type="transmembrane region" description="Helical" evidence="5">
    <location>
        <begin position="400"/>
        <end position="419"/>
    </location>
</feature>